<keyword evidence="3" id="KW-1185">Reference proteome</keyword>
<sequence>MTDVFDERPERIPNPVRRMRCYFHLVNSYEEIPDDEGIKVSDLEDAKAQALVAIEDIREEAVQVGASWHSWRLEITDTSRRVLASHSLEPMRH</sequence>
<dbReference type="Pfam" id="PF21834">
    <property type="entry name" value="DUF6894"/>
    <property type="match status" value="1"/>
</dbReference>
<dbReference type="Proteomes" id="UP001593940">
    <property type="component" value="Unassembled WGS sequence"/>
</dbReference>
<organism evidence="2 3">
    <name type="scientific">Microvirga arabica</name>
    <dbReference type="NCBI Taxonomy" id="1128671"/>
    <lineage>
        <taxon>Bacteria</taxon>
        <taxon>Pseudomonadati</taxon>
        <taxon>Pseudomonadota</taxon>
        <taxon>Alphaproteobacteria</taxon>
        <taxon>Hyphomicrobiales</taxon>
        <taxon>Methylobacteriaceae</taxon>
        <taxon>Microvirga</taxon>
    </lineage>
</organism>
<comment type="caution">
    <text evidence="2">The sequence shown here is derived from an EMBL/GenBank/DDBJ whole genome shotgun (WGS) entry which is preliminary data.</text>
</comment>
<proteinExistence type="predicted"/>
<gene>
    <name evidence="2" type="ORF">ACETIH_23045</name>
</gene>
<dbReference type="RefSeq" id="WP_377031136.1">
    <property type="nucleotide sequence ID" value="NZ_JBHOMY010000118.1"/>
</dbReference>
<evidence type="ECO:0000313" key="2">
    <source>
        <dbReference type="EMBL" id="MFC1459520.1"/>
    </source>
</evidence>
<dbReference type="EMBL" id="JBHOMY010000118">
    <property type="protein sequence ID" value="MFC1459520.1"/>
    <property type="molecule type" value="Genomic_DNA"/>
</dbReference>
<reference evidence="2 3" key="1">
    <citation type="submission" date="2024-09" db="EMBL/GenBank/DDBJ databases">
        <title>Nodulacao em especies de Leguminosae Basais da Amazonia e Caracterizacao dos Rizobios e Bacterias Associadas aos Nodulos.</title>
        <authorList>
            <person name="Jambeiro I.C.A."/>
            <person name="Lopes I.S."/>
            <person name="Aguiar E.R.G.R."/>
            <person name="Santos A.F.J."/>
            <person name="Dos Santos J.M.F."/>
            <person name="Gross E."/>
        </authorList>
    </citation>
    <scope>NUCLEOTIDE SEQUENCE [LARGE SCALE GENOMIC DNA]</scope>
    <source>
        <strain evidence="2 3">BRUESC1165</strain>
    </source>
</reference>
<evidence type="ECO:0000259" key="1">
    <source>
        <dbReference type="Pfam" id="PF21834"/>
    </source>
</evidence>
<name>A0ABV6YEL4_9HYPH</name>
<evidence type="ECO:0000313" key="3">
    <source>
        <dbReference type="Proteomes" id="UP001593940"/>
    </source>
</evidence>
<accession>A0ABV6YEL4</accession>
<dbReference type="InterPro" id="IPR054189">
    <property type="entry name" value="DUF6894"/>
</dbReference>
<feature type="domain" description="DUF6894" evidence="1">
    <location>
        <begin position="20"/>
        <end position="85"/>
    </location>
</feature>
<protein>
    <submittedName>
        <fullName evidence="2">DUF6894 family protein</fullName>
    </submittedName>
</protein>